<protein>
    <submittedName>
        <fullName evidence="1">Uncharacterized protein</fullName>
    </submittedName>
</protein>
<reference evidence="1" key="1">
    <citation type="journal article" date="2015" name="Nature">
        <title>Complex archaea that bridge the gap between prokaryotes and eukaryotes.</title>
        <authorList>
            <person name="Spang A."/>
            <person name="Saw J.H."/>
            <person name="Jorgensen S.L."/>
            <person name="Zaremba-Niedzwiedzka K."/>
            <person name="Martijn J."/>
            <person name="Lind A.E."/>
            <person name="van Eijk R."/>
            <person name="Schleper C."/>
            <person name="Guy L."/>
            <person name="Ettema T.J."/>
        </authorList>
    </citation>
    <scope>NUCLEOTIDE SEQUENCE</scope>
</reference>
<accession>A0A0F9LBF4</accession>
<dbReference type="EMBL" id="LAZR01011494">
    <property type="protein sequence ID" value="KKM61385.1"/>
    <property type="molecule type" value="Genomic_DNA"/>
</dbReference>
<organism evidence="1">
    <name type="scientific">marine sediment metagenome</name>
    <dbReference type="NCBI Taxonomy" id="412755"/>
    <lineage>
        <taxon>unclassified sequences</taxon>
        <taxon>metagenomes</taxon>
        <taxon>ecological metagenomes</taxon>
    </lineage>
</organism>
<comment type="caution">
    <text evidence="1">The sequence shown here is derived from an EMBL/GenBank/DDBJ whole genome shotgun (WGS) entry which is preliminary data.</text>
</comment>
<sequence>MSSNIKKRKYQEPEEPIEKNFNIKTVILPFSLMPGKKEEYIYIGGEKMPFSKRHPVYQEIFLSEFAINMER</sequence>
<proteinExistence type="predicted"/>
<dbReference type="AlphaFoldDB" id="A0A0F9LBF4"/>
<evidence type="ECO:0000313" key="1">
    <source>
        <dbReference type="EMBL" id="KKM61385.1"/>
    </source>
</evidence>
<gene>
    <name evidence="1" type="ORF">LCGC14_1532240</name>
</gene>
<name>A0A0F9LBF4_9ZZZZ</name>